<name>A0ABQ7X8M8_BRANA</name>
<organism evidence="4 5">
    <name type="scientific">Brassica napus</name>
    <name type="common">Rape</name>
    <dbReference type="NCBI Taxonomy" id="3708"/>
    <lineage>
        <taxon>Eukaryota</taxon>
        <taxon>Viridiplantae</taxon>
        <taxon>Streptophyta</taxon>
        <taxon>Embryophyta</taxon>
        <taxon>Tracheophyta</taxon>
        <taxon>Spermatophyta</taxon>
        <taxon>Magnoliopsida</taxon>
        <taxon>eudicotyledons</taxon>
        <taxon>Gunneridae</taxon>
        <taxon>Pentapetalae</taxon>
        <taxon>rosids</taxon>
        <taxon>malvids</taxon>
        <taxon>Brassicales</taxon>
        <taxon>Brassicaceae</taxon>
        <taxon>Brassiceae</taxon>
        <taxon>Brassica</taxon>
    </lineage>
</organism>
<comment type="caution">
    <text evidence="4">The sequence shown here is derived from an EMBL/GenBank/DDBJ whole genome shotgun (WGS) entry which is preliminary data.</text>
</comment>
<dbReference type="PANTHER" id="PTHR33403:SF26">
    <property type="entry name" value="PROTEIN SPIRAL1-LIKE 3"/>
    <property type="match status" value="1"/>
</dbReference>
<protein>
    <submittedName>
        <fullName evidence="4">Uncharacterized protein</fullName>
    </submittedName>
</protein>
<feature type="region of interest" description="Disordered" evidence="3">
    <location>
        <begin position="1"/>
        <end position="65"/>
    </location>
</feature>
<evidence type="ECO:0000313" key="5">
    <source>
        <dbReference type="Proteomes" id="UP000824890"/>
    </source>
</evidence>
<proteinExistence type="inferred from homology"/>
<feature type="non-terminal residue" evidence="4">
    <location>
        <position position="1"/>
    </location>
</feature>
<dbReference type="EMBL" id="JAGKQM010001184">
    <property type="protein sequence ID" value="KAH0852241.1"/>
    <property type="molecule type" value="Genomic_DNA"/>
</dbReference>
<dbReference type="Proteomes" id="UP000824890">
    <property type="component" value="Unassembled WGS sequence"/>
</dbReference>
<evidence type="ECO:0000256" key="2">
    <source>
        <dbReference type="ARBA" id="ARBA00022701"/>
    </source>
</evidence>
<keyword evidence="2" id="KW-0493">Microtubule</keyword>
<evidence type="ECO:0000313" key="4">
    <source>
        <dbReference type="EMBL" id="KAH0852241.1"/>
    </source>
</evidence>
<dbReference type="PANTHER" id="PTHR33403">
    <property type="entry name" value="SPR1"/>
    <property type="match status" value="1"/>
</dbReference>
<sequence>DQTKKKKQKMGKARGVNSGVHQSSLGYLFGSSGDSPSSAATKMGTTTTTTTTTTTDGTGRRPITTTTTTVTDNNNRFAAGVRGSPNNYFRSEGQNSGNFLTKCQNVTQERPSTKVRSAPGGVSSLGYLFGGPNAADSCDLLELPAVAQLEKDPKYGPVHQLLKIFLTQRLNAYREFQTANSECLQSYDISSVRGESDQPQGADLTSMTEDFNFYQGGRFPGDWGSCQSLEMVNLGQNFFKGVYQKSVSAGHRRNFSSSSTKCEVSKKTAMGIYVVTRTLGFASGFLAGNYVVGDFDKKLLERLEEDMRKDEEYFKRSEAILSHLSKLPRSAN</sequence>
<feature type="compositionally biased region" description="Low complexity" evidence="3">
    <location>
        <begin position="41"/>
        <end position="65"/>
    </location>
</feature>
<feature type="compositionally biased region" description="Basic residues" evidence="3">
    <location>
        <begin position="1"/>
        <end position="12"/>
    </location>
</feature>
<reference evidence="4 5" key="1">
    <citation type="submission" date="2021-05" db="EMBL/GenBank/DDBJ databases">
        <title>Genome Assembly of Synthetic Allotetraploid Brassica napus Reveals Homoeologous Exchanges between Subgenomes.</title>
        <authorList>
            <person name="Davis J.T."/>
        </authorList>
    </citation>
    <scope>NUCLEOTIDE SEQUENCE [LARGE SCALE GENOMIC DNA]</scope>
    <source>
        <strain evidence="5">cv. Da-Ae</strain>
        <tissue evidence="4">Seedling</tissue>
    </source>
</reference>
<evidence type="ECO:0000256" key="1">
    <source>
        <dbReference type="ARBA" id="ARBA00009656"/>
    </source>
</evidence>
<keyword evidence="5" id="KW-1185">Reference proteome</keyword>
<dbReference type="InterPro" id="IPR039613">
    <property type="entry name" value="SPR1/2/3/4/5"/>
</dbReference>
<gene>
    <name evidence="4" type="ORF">HID58_094142</name>
</gene>
<comment type="similarity">
    <text evidence="1">Belongs to the SPIRAL1 family.</text>
</comment>
<evidence type="ECO:0000256" key="3">
    <source>
        <dbReference type="SAM" id="MobiDB-lite"/>
    </source>
</evidence>
<accession>A0ABQ7X8M8</accession>